<dbReference type="GO" id="GO:0004252">
    <property type="term" value="F:serine-type endopeptidase activity"/>
    <property type="evidence" value="ECO:0007669"/>
    <property type="project" value="InterPro"/>
</dbReference>
<dbReference type="SMART" id="SM00020">
    <property type="entry name" value="Tryp_SPc"/>
    <property type="match status" value="1"/>
</dbReference>
<keyword evidence="5" id="KW-0391">Immunity</keyword>
<dbReference type="InterPro" id="IPR009003">
    <property type="entry name" value="Peptidase_S1_PA"/>
</dbReference>
<reference evidence="13" key="2">
    <citation type="submission" date="2020-05" db="UniProtKB">
        <authorList>
            <consortium name="EnsemblMetazoa"/>
        </authorList>
    </citation>
    <scope>IDENTIFICATION</scope>
</reference>
<dbReference type="CDD" id="cd00190">
    <property type="entry name" value="Tryp_SPc"/>
    <property type="match status" value="1"/>
</dbReference>
<dbReference type="GO" id="GO:0005576">
    <property type="term" value="C:extracellular region"/>
    <property type="evidence" value="ECO:0007669"/>
    <property type="project" value="UniProtKB-SubCell"/>
</dbReference>
<dbReference type="EnsemblMetazoa" id="ASIC016271-RA">
    <property type="protein sequence ID" value="ASIC016271-PA"/>
    <property type="gene ID" value="ASIC016271"/>
</dbReference>
<evidence type="ECO:0000313" key="13">
    <source>
        <dbReference type="EnsemblMetazoa" id="ASIC016271-PA"/>
    </source>
</evidence>
<evidence type="ECO:0000313" key="14">
    <source>
        <dbReference type="Proteomes" id="UP000030765"/>
    </source>
</evidence>
<evidence type="ECO:0000256" key="7">
    <source>
        <dbReference type="ARBA" id="ARBA00023180"/>
    </source>
</evidence>
<accession>A0A084WDK0</accession>
<dbReference type="PROSITE" id="PS50240">
    <property type="entry name" value="TRYPSIN_DOM"/>
    <property type="match status" value="1"/>
</dbReference>
<evidence type="ECO:0000256" key="8">
    <source>
        <dbReference type="ARBA" id="ARBA00024195"/>
    </source>
</evidence>
<gene>
    <name evidence="12" type="ORF">ZHAS_00016271</name>
</gene>
<dbReference type="FunFam" id="2.40.10.10:FF:000068">
    <property type="entry name" value="transmembrane protease serine 2"/>
    <property type="match status" value="1"/>
</dbReference>
<evidence type="ECO:0000256" key="10">
    <source>
        <dbReference type="SAM" id="SignalP"/>
    </source>
</evidence>
<dbReference type="SUPFAM" id="SSF50494">
    <property type="entry name" value="Trypsin-like serine proteases"/>
    <property type="match status" value="1"/>
</dbReference>
<dbReference type="GO" id="GO:0006508">
    <property type="term" value="P:proteolysis"/>
    <property type="evidence" value="ECO:0007669"/>
    <property type="project" value="InterPro"/>
</dbReference>
<dbReference type="AlphaFoldDB" id="A0A084WDK0"/>
<dbReference type="InterPro" id="IPR043504">
    <property type="entry name" value="Peptidase_S1_PA_chymotrypsin"/>
</dbReference>
<dbReference type="InterPro" id="IPR001314">
    <property type="entry name" value="Peptidase_S1A"/>
</dbReference>
<dbReference type="OMA" id="FHVGLYR"/>
<protein>
    <submittedName>
        <fullName evidence="12">AGAP005793-PA-like protein</fullName>
    </submittedName>
</protein>
<dbReference type="GO" id="GO:0045087">
    <property type="term" value="P:innate immune response"/>
    <property type="evidence" value="ECO:0007669"/>
    <property type="project" value="UniProtKB-KW"/>
</dbReference>
<evidence type="ECO:0000256" key="1">
    <source>
        <dbReference type="ARBA" id="ARBA00004613"/>
    </source>
</evidence>
<sequence>MLKLRILAIITVVQSVLAVTKLPESAVECGKRNQSTMWPFHVGLYRAVGGESLYFCGGTIVSRWHVVGAAHCVQPHTPEVLSVRYGTYDLAQPEEVARCGVSKIIVHPGYWAPDFHNDLALLELRDPLPLGPLAQPVCLLPAGVDPVLHDPEGTRGISVGWGVGPQNIYTRVLLVSDLEVYPQSKCKELFAAKFFDDNEFFCAGKDGLRGCTAEMNFQIMMHVTVSVTPVCSGSGGSGFYVQVDGRYYLRGMTTFGIAAKGKYVCGLNTLTGLINMEQYTDWLQQRIAEHRPTPVPPLFTTPNSTAVDSATNVDSK</sequence>
<dbReference type="EMBL" id="KE525339">
    <property type="protein sequence ID" value="KFB48294.1"/>
    <property type="molecule type" value="Genomic_DNA"/>
</dbReference>
<evidence type="ECO:0000259" key="11">
    <source>
        <dbReference type="PROSITE" id="PS50240"/>
    </source>
</evidence>
<feature type="compositionally biased region" description="Polar residues" evidence="9">
    <location>
        <begin position="300"/>
        <end position="316"/>
    </location>
</feature>
<dbReference type="EMBL" id="ATLV01023038">
    <property type="status" value="NOT_ANNOTATED_CDS"/>
    <property type="molecule type" value="Genomic_DNA"/>
</dbReference>
<keyword evidence="2" id="KW-0964">Secreted</keyword>
<evidence type="ECO:0000256" key="3">
    <source>
        <dbReference type="ARBA" id="ARBA00022588"/>
    </source>
</evidence>
<dbReference type="PRINTS" id="PR00722">
    <property type="entry name" value="CHYMOTRYPSIN"/>
</dbReference>
<dbReference type="InterPro" id="IPR001254">
    <property type="entry name" value="Trypsin_dom"/>
</dbReference>
<keyword evidence="4 10" id="KW-0732">Signal</keyword>
<dbReference type="PANTHER" id="PTHR24256">
    <property type="entry name" value="TRYPTASE-RELATED"/>
    <property type="match status" value="1"/>
</dbReference>
<organism evidence="12">
    <name type="scientific">Anopheles sinensis</name>
    <name type="common">Mosquito</name>
    <dbReference type="NCBI Taxonomy" id="74873"/>
    <lineage>
        <taxon>Eukaryota</taxon>
        <taxon>Metazoa</taxon>
        <taxon>Ecdysozoa</taxon>
        <taxon>Arthropoda</taxon>
        <taxon>Hexapoda</taxon>
        <taxon>Insecta</taxon>
        <taxon>Pterygota</taxon>
        <taxon>Neoptera</taxon>
        <taxon>Endopterygota</taxon>
        <taxon>Diptera</taxon>
        <taxon>Nematocera</taxon>
        <taxon>Culicoidea</taxon>
        <taxon>Culicidae</taxon>
        <taxon>Anophelinae</taxon>
        <taxon>Anopheles</taxon>
    </lineage>
</organism>
<reference evidence="12 14" key="1">
    <citation type="journal article" date="2014" name="BMC Genomics">
        <title>Genome sequence of Anopheles sinensis provides insight into genetics basis of mosquito competence for malaria parasites.</title>
        <authorList>
            <person name="Zhou D."/>
            <person name="Zhang D."/>
            <person name="Ding G."/>
            <person name="Shi L."/>
            <person name="Hou Q."/>
            <person name="Ye Y."/>
            <person name="Xu Y."/>
            <person name="Zhou H."/>
            <person name="Xiong C."/>
            <person name="Li S."/>
            <person name="Yu J."/>
            <person name="Hong S."/>
            <person name="Yu X."/>
            <person name="Zou P."/>
            <person name="Chen C."/>
            <person name="Chang X."/>
            <person name="Wang W."/>
            <person name="Lv Y."/>
            <person name="Sun Y."/>
            <person name="Ma L."/>
            <person name="Shen B."/>
            <person name="Zhu C."/>
        </authorList>
    </citation>
    <scope>NUCLEOTIDE SEQUENCE [LARGE SCALE GENOMIC DNA]</scope>
</reference>
<dbReference type="Gene3D" id="2.40.10.10">
    <property type="entry name" value="Trypsin-like serine proteases"/>
    <property type="match status" value="1"/>
</dbReference>
<keyword evidence="6" id="KW-1015">Disulfide bond</keyword>
<evidence type="ECO:0000256" key="2">
    <source>
        <dbReference type="ARBA" id="ARBA00022525"/>
    </source>
</evidence>
<keyword evidence="3" id="KW-0399">Innate immunity</keyword>
<dbReference type="VEuPathDB" id="VectorBase:ASIS019553"/>
<keyword evidence="7" id="KW-0325">Glycoprotein</keyword>
<feature type="signal peptide" evidence="10">
    <location>
        <begin position="1"/>
        <end position="18"/>
    </location>
</feature>
<feature type="region of interest" description="Disordered" evidence="9">
    <location>
        <begin position="293"/>
        <end position="316"/>
    </location>
</feature>
<dbReference type="InterPro" id="IPR051487">
    <property type="entry name" value="Ser/Thr_Proteases_Immune/Dev"/>
</dbReference>
<feature type="domain" description="Peptidase S1" evidence="11">
    <location>
        <begin position="27"/>
        <end position="288"/>
    </location>
</feature>
<keyword evidence="14" id="KW-1185">Reference proteome</keyword>
<evidence type="ECO:0000256" key="9">
    <source>
        <dbReference type="SAM" id="MobiDB-lite"/>
    </source>
</evidence>
<proteinExistence type="inferred from homology"/>
<name>A0A084WDK0_ANOSI</name>
<feature type="chain" id="PRO_5001784897" evidence="10">
    <location>
        <begin position="19"/>
        <end position="316"/>
    </location>
</feature>
<dbReference type="OrthoDB" id="6147874at2759"/>
<dbReference type="STRING" id="74873.A0A084WDK0"/>
<dbReference type="Proteomes" id="UP000030765">
    <property type="component" value="Unassembled WGS sequence"/>
</dbReference>
<evidence type="ECO:0000256" key="4">
    <source>
        <dbReference type="ARBA" id="ARBA00022729"/>
    </source>
</evidence>
<dbReference type="VEuPathDB" id="VectorBase:ASIC016271"/>
<comment type="subcellular location">
    <subcellularLocation>
        <location evidence="1">Secreted</location>
    </subcellularLocation>
</comment>
<comment type="similarity">
    <text evidence="8">Belongs to the peptidase S1 family. CLIP subfamily.</text>
</comment>
<evidence type="ECO:0000256" key="5">
    <source>
        <dbReference type="ARBA" id="ARBA00022859"/>
    </source>
</evidence>
<evidence type="ECO:0000313" key="12">
    <source>
        <dbReference type="EMBL" id="KFB48294.1"/>
    </source>
</evidence>
<evidence type="ECO:0000256" key="6">
    <source>
        <dbReference type="ARBA" id="ARBA00023157"/>
    </source>
</evidence>
<dbReference type="Pfam" id="PF00089">
    <property type="entry name" value="Trypsin"/>
    <property type="match status" value="1"/>
</dbReference>